<organism evidence="1 2">
    <name type="scientific">Tranquillimonas alkanivorans</name>
    <dbReference type="NCBI Taxonomy" id="441119"/>
    <lineage>
        <taxon>Bacteria</taxon>
        <taxon>Pseudomonadati</taxon>
        <taxon>Pseudomonadota</taxon>
        <taxon>Alphaproteobacteria</taxon>
        <taxon>Rhodobacterales</taxon>
        <taxon>Roseobacteraceae</taxon>
        <taxon>Tranquillimonas</taxon>
    </lineage>
</organism>
<gene>
    <name evidence="1" type="ORF">SAMN04488047_1163</name>
</gene>
<keyword evidence="2" id="KW-1185">Reference proteome</keyword>
<protein>
    <submittedName>
        <fullName evidence="1">Uncharacterized protein</fullName>
    </submittedName>
</protein>
<sequence length="173" mass="18682">MSFFVAMQNWRTTASYWQPETVVSERSEFLIVARSGERNQFLSIASAGTCLGSETEAPPRLSPDLAILATLVSRGVNGGELFLVERELPGGAAVQGHLVSGDGYVLLHEDRLCLTGAVRLRPGAGTRPVGDCVLLAANEPGATVHLKARYVPWCDELLPPGFIPRVNEADRPR</sequence>
<accession>A0A1I5TY03</accession>
<dbReference type="EMBL" id="FOXA01000016">
    <property type="protein sequence ID" value="SFP87914.1"/>
    <property type="molecule type" value="Genomic_DNA"/>
</dbReference>
<evidence type="ECO:0000313" key="2">
    <source>
        <dbReference type="Proteomes" id="UP000199356"/>
    </source>
</evidence>
<dbReference type="OrthoDB" id="7860063at2"/>
<proteinExistence type="predicted"/>
<evidence type="ECO:0000313" key="1">
    <source>
        <dbReference type="EMBL" id="SFP87914.1"/>
    </source>
</evidence>
<dbReference type="Proteomes" id="UP000199356">
    <property type="component" value="Unassembled WGS sequence"/>
</dbReference>
<dbReference type="AlphaFoldDB" id="A0A1I5TY03"/>
<reference evidence="1 2" key="1">
    <citation type="submission" date="2016-10" db="EMBL/GenBank/DDBJ databases">
        <authorList>
            <person name="de Groot N.N."/>
        </authorList>
    </citation>
    <scope>NUCLEOTIDE SEQUENCE [LARGE SCALE GENOMIC DNA]</scope>
    <source>
        <strain evidence="1 2">DSM 19547</strain>
    </source>
</reference>
<dbReference type="STRING" id="441119.SAMN04488047_1163"/>
<dbReference type="RefSeq" id="WP_093424283.1">
    <property type="nucleotide sequence ID" value="NZ_FOXA01000016.1"/>
</dbReference>
<name>A0A1I5TY03_9RHOB</name>